<evidence type="ECO:0008006" key="4">
    <source>
        <dbReference type="Google" id="ProtNLM"/>
    </source>
</evidence>
<dbReference type="AlphaFoldDB" id="A0A812HGZ7"/>
<proteinExistence type="predicted"/>
<gene>
    <name evidence="2" type="ORF">SNAT2548_LOCUS1566</name>
</gene>
<dbReference type="Proteomes" id="UP000604046">
    <property type="component" value="Unassembled WGS sequence"/>
</dbReference>
<organism evidence="2 3">
    <name type="scientific">Symbiodinium natans</name>
    <dbReference type="NCBI Taxonomy" id="878477"/>
    <lineage>
        <taxon>Eukaryota</taxon>
        <taxon>Sar</taxon>
        <taxon>Alveolata</taxon>
        <taxon>Dinophyceae</taxon>
        <taxon>Suessiales</taxon>
        <taxon>Symbiodiniaceae</taxon>
        <taxon>Symbiodinium</taxon>
    </lineage>
</organism>
<feature type="region of interest" description="Disordered" evidence="1">
    <location>
        <begin position="1"/>
        <end position="22"/>
    </location>
</feature>
<accession>A0A812HGZ7</accession>
<dbReference type="SUPFAM" id="SSF88697">
    <property type="entry name" value="PUA domain-like"/>
    <property type="match status" value="1"/>
</dbReference>
<feature type="compositionally biased region" description="Acidic residues" evidence="1">
    <location>
        <begin position="579"/>
        <end position="591"/>
    </location>
</feature>
<feature type="region of interest" description="Disordered" evidence="1">
    <location>
        <begin position="573"/>
        <end position="594"/>
    </location>
</feature>
<dbReference type="Gene3D" id="2.30.130.30">
    <property type="entry name" value="Hypothetical protein"/>
    <property type="match status" value="1"/>
</dbReference>
<evidence type="ECO:0000313" key="2">
    <source>
        <dbReference type="EMBL" id="CAE6950840.1"/>
    </source>
</evidence>
<sequence length="898" mass="102527">MVRSQLSSRSRTPVPRAQRAQIDPGQLEITGRLFHESSEQPDRFHEHLREIEELLGTDELVNQLQLLADYTCHEVEELLALEAEEPEAEVTSLRPSPRWALTVMPKQCQKILHREKVWEIRGQSCKKHLRERICIAESGSGMLVGEMTIRESIKVTREELEANVDLHQIEDLSILRYSNIYAWVIEDVVAYPERVPHKGSRAAWVDLQPAPRRAECCNESCRFGLKKHSLRGAPYTRPKDGVSFEHCFFCSAEAFESALKEQSGQQVKRYLTRQAKADPERHLEALQRIRDMRGENMVKRFASQGAGRKAKRESKPIASWNDSLAFRQPALRESDAAHEAFRVKQQKQDARLQKKFPSIYQKDAREEACWAPARSLAFRKWCLENSWRMCSCCGRMVPQVFRASHATGTATKSSELPACGHCKSGGAKGYWAPSPEDVPRPLRKLSSQVIEALRPFDIHTGGVFRPPNGYLVHNDMMTFSFKKSSVEENLAKLSRRQRKRGEKALEYLLQSSAGSHYHRFWQLHHRFLRKRARAIARGEIWAGASVKRLPTNFIETVGLECALSQDARRLHRHRRVRAEEDEEDLDADEAAEGGASRQSAKASFLAKAHSALIGYNSDAQLLQFVYDLWLFTTIGGAKNSANAGIREALAAKPYSPELWRTYHAALIDLQKQLGWPSLFITVAPYEWSFPYHQWLEDELAKSLRSRLEMPVSETLHLAHVLTQAVKGLLTGSNEGLQPKREHVFSSAEGPGKVRHWVARLEFQDGKRKRRVFRDGQFYHGRGTIHVHILLWLEDMQCMDLASKIRADVPAEEEEEMRDLVVGSQLDYMSSGWPVREEPTKVSEAGQRLQLHHPQDAFEQRCRAYLPDVLAALRCHVDVLASDGRAMVLKYCASRPTEH</sequence>
<dbReference type="OrthoDB" id="439663at2759"/>
<comment type="caution">
    <text evidence="2">The sequence shown here is derived from an EMBL/GenBank/DDBJ whole genome shotgun (WGS) entry which is preliminary data.</text>
</comment>
<reference evidence="2" key="1">
    <citation type="submission" date="2021-02" db="EMBL/GenBank/DDBJ databases">
        <authorList>
            <person name="Dougan E. K."/>
            <person name="Rhodes N."/>
            <person name="Thang M."/>
            <person name="Chan C."/>
        </authorList>
    </citation>
    <scope>NUCLEOTIDE SEQUENCE</scope>
</reference>
<keyword evidence="3" id="KW-1185">Reference proteome</keyword>
<dbReference type="InterPro" id="IPR015947">
    <property type="entry name" value="PUA-like_sf"/>
</dbReference>
<evidence type="ECO:0000313" key="3">
    <source>
        <dbReference type="Proteomes" id="UP000604046"/>
    </source>
</evidence>
<feature type="compositionally biased region" description="Polar residues" evidence="1">
    <location>
        <begin position="1"/>
        <end position="11"/>
    </location>
</feature>
<evidence type="ECO:0000256" key="1">
    <source>
        <dbReference type="SAM" id="MobiDB-lite"/>
    </source>
</evidence>
<protein>
    <recommendedName>
        <fullName evidence="4">Helitron helicase-like domain-containing protein</fullName>
    </recommendedName>
</protein>
<name>A0A812HGZ7_9DINO</name>
<dbReference type="EMBL" id="CAJNDS010000088">
    <property type="protein sequence ID" value="CAE6950840.1"/>
    <property type="molecule type" value="Genomic_DNA"/>
</dbReference>